<dbReference type="EMBL" id="JAPEVI010000003">
    <property type="protein sequence ID" value="MCX2722076.1"/>
    <property type="molecule type" value="Genomic_DNA"/>
</dbReference>
<keyword evidence="1" id="KW-0812">Transmembrane</keyword>
<keyword evidence="3" id="KW-1185">Reference proteome</keyword>
<name>A0ABT3QYR2_9HYPH</name>
<evidence type="ECO:0008006" key="4">
    <source>
        <dbReference type="Google" id="ProtNLM"/>
    </source>
</evidence>
<evidence type="ECO:0000313" key="3">
    <source>
        <dbReference type="Proteomes" id="UP001300261"/>
    </source>
</evidence>
<dbReference type="Proteomes" id="UP001300261">
    <property type="component" value="Unassembled WGS sequence"/>
</dbReference>
<gene>
    <name evidence="2" type="ORF">ON753_06605</name>
</gene>
<evidence type="ECO:0000256" key="1">
    <source>
        <dbReference type="SAM" id="Phobius"/>
    </source>
</evidence>
<comment type="caution">
    <text evidence="2">The sequence shown here is derived from an EMBL/GenBank/DDBJ whole genome shotgun (WGS) entry which is preliminary data.</text>
</comment>
<reference evidence="2 3" key="1">
    <citation type="journal article" date="2016" name="Int. J. Syst. Evol. Microbiol.">
        <title>Labrenzia salina sp. nov., isolated from the rhizosphere of the halophyte Arthrocnemum macrostachyum.</title>
        <authorList>
            <person name="Camacho M."/>
            <person name="Redondo-Gomez S."/>
            <person name="Rodriguez-Llorente I."/>
            <person name="Rohde M."/>
            <person name="Sproer C."/>
            <person name="Schumann P."/>
            <person name="Klenk H.P."/>
            <person name="Montero-Calasanz M.D.C."/>
        </authorList>
    </citation>
    <scope>NUCLEOTIDE SEQUENCE [LARGE SCALE GENOMIC DNA]</scope>
    <source>
        <strain evidence="2 3">DSM 29163</strain>
    </source>
</reference>
<sequence>MRPGSNIYAALWGFAEATLFFIVPDVLLTSLALSSLARALRAAVVAALAATCGGLMVWVFANEAPETTRAVLLHVPGISEASFATVRQLLRNGLFDGMLLGAFSGVPYKIFAAEASFSGTSPLTFALLSPAVRLPRFVAMSVAAWGLSRLVGERPTAAQKLGISLALWAVFYVYYFSVVGW</sequence>
<feature type="transmembrane region" description="Helical" evidence="1">
    <location>
        <begin position="40"/>
        <end position="61"/>
    </location>
</feature>
<organism evidence="2 3">
    <name type="scientific">Roseibium salinum</name>
    <dbReference type="NCBI Taxonomy" id="1604349"/>
    <lineage>
        <taxon>Bacteria</taxon>
        <taxon>Pseudomonadati</taxon>
        <taxon>Pseudomonadota</taxon>
        <taxon>Alphaproteobacteria</taxon>
        <taxon>Hyphomicrobiales</taxon>
        <taxon>Stappiaceae</taxon>
        <taxon>Roseibium</taxon>
    </lineage>
</organism>
<evidence type="ECO:0000313" key="2">
    <source>
        <dbReference type="EMBL" id="MCX2722076.1"/>
    </source>
</evidence>
<dbReference type="RefSeq" id="WP_265961779.1">
    <property type="nucleotide sequence ID" value="NZ_JAPEVI010000003.1"/>
</dbReference>
<protein>
    <recommendedName>
        <fullName evidence="4">Membrane protein YqaA with SNARE-associated domain</fullName>
    </recommendedName>
</protein>
<proteinExistence type="predicted"/>
<accession>A0ABT3QYR2</accession>
<keyword evidence="1" id="KW-0472">Membrane</keyword>
<feature type="transmembrane region" description="Helical" evidence="1">
    <location>
        <begin position="6"/>
        <end position="28"/>
    </location>
</feature>
<keyword evidence="1" id="KW-1133">Transmembrane helix</keyword>
<feature type="transmembrane region" description="Helical" evidence="1">
    <location>
        <begin position="161"/>
        <end position="178"/>
    </location>
</feature>